<dbReference type="SUPFAM" id="SSF56176">
    <property type="entry name" value="FAD-binding/transporter-associated domain-like"/>
    <property type="match status" value="1"/>
</dbReference>
<organism evidence="4 5">
    <name type="scientific">Sinimarinibacterium thermocellulolyticum</name>
    <dbReference type="NCBI Taxonomy" id="3170016"/>
    <lineage>
        <taxon>Bacteria</taxon>
        <taxon>Pseudomonadati</taxon>
        <taxon>Pseudomonadota</taxon>
        <taxon>Gammaproteobacteria</taxon>
        <taxon>Nevskiales</taxon>
        <taxon>Nevskiaceae</taxon>
        <taxon>Sinimarinibacterium</taxon>
    </lineage>
</organism>
<dbReference type="InterPro" id="IPR006094">
    <property type="entry name" value="Oxid_FAD_bind_N"/>
</dbReference>
<dbReference type="RefSeq" id="WP_352889085.1">
    <property type="nucleotide sequence ID" value="NZ_JBEPIJ010000008.1"/>
</dbReference>
<dbReference type="InterPro" id="IPR036318">
    <property type="entry name" value="FAD-bd_PCMH-like_sf"/>
</dbReference>
<dbReference type="PROSITE" id="PS51387">
    <property type="entry name" value="FAD_PCMH"/>
    <property type="match status" value="1"/>
</dbReference>
<reference evidence="4 5" key="1">
    <citation type="submission" date="2024-06" db="EMBL/GenBank/DDBJ databases">
        <authorList>
            <person name="Li Z."/>
            <person name="Jiang Y."/>
        </authorList>
    </citation>
    <scope>NUCLEOTIDE SEQUENCE [LARGE SCALE GENOMIC DNA]</scope>
    <source>
        <strain evidence="4 5">HSW-8</strain>
    </source>
</reference>
<feature type="domain" description="FAD-binding PCMH-type" evidence="3">
    <location>
        <begin position="18"/>
        <end position="188"/>
    </location>
</feature>
<dbReference type="EMBL" id="JBEPIJ010000008">
    <property type="protein sequence ID" value="MES0874110.1"/>
    <property type="molecule type" value="Genomic_DNA"/>
</dbReference>
<evidence type="ECO:0000313" key="5">
    <source>
        <dbReference type="Proteomes" id="UP001465331"/>
    </source>
</evidence>
<dbReference type="InterPro" id="IPR016171">
    <property type="entry name" value="Vanillyl_alc_oxidase_C-sub2"/>
</dbReference>
<dbReference type="Gene3D" id="1.10.45.10">
    <property type="entry name" value="Vanillyl-alcohol Oxidase, Chain A, domain 4"/>
    <property type="match status" value="1"/>
</dbReference>
<dbReference type="Gene3D" id="3.30.465.10">
    <property type="match status" value="1"/>
</dbReference>
<evidence type="ECO:0000259" key="3">
    <source>
        <dbReference type="PROSITE" id="PS51387"/>
    </source>
</evidence>
<evidence type="ECO:0000256" key="1">
    <source>
        <dbReference type="ARBA" id="ARBA00022827"/>
    </source>
</evidence>
<accession>A0ABV2AA32</accession>
<comment type="caution">
    <text evidence="4">The sequence shown here is derived from an EMBL/GenBank/DDBJ whole genome shotgun (WGS) entry which is preliminary data.</text>
</comment>
<dbReference type="Gene3D" id="3.30.43.10">
    <property type="entry name" value="Uridine Diphospho-n-acetylenolpyruvylglucosamine Reductase, domain 2"/>
    <property type="match status" value="1"/>
</dbReference>
<dbReference type="Pfam" id="PF01565">
    <property type="entry name" value="FAD_binding_4"/>
    <property type="match status" value="1"/>
</dbReference>
<dbReference type="Proteomes" id="UP001465331">
    <property type="component" value="Unassembled WGS sequence"/>
</dbReference>
<dbReference type="Pfam" id="PF04030">
    <property type="entry name" value="ALO"/>
    <property type="match status" value="1"/>
</dbReference>
<keyword evidence="5" id="KW-1185">Reference proteome</keyword>
<dbReference type="NCBIfam" id="TIGR01679">
    <property type="entry name" value="bact_FAD_ox"/>
    <property type="match status" value="1"/>
</dbReference>
<dbReference type="Gene3D" id="3.30.70.2520">
    <property type="match status" value="1"/>
</dbReference>
<sequence>MALFSTRSHQWTNWSGTVRCEPAYCAHPVTIEQIQAEVLRAFEDGERLRVVGSGHSFSPLCWTDDNHLSLDRFTGIESVDLERRRVWARAGTRLRRLTEALARHGLALENAPDYDEQTIGGAIATGTHGTGAAFGNLSSLVTGLRLVCADGTVRSASLQSDEDLLRAGAVSLGALGVITHVELQCVDDYRLVVSSAAASLGETLERLTELRRAHRNSEFFWFPYTDSVVLRCADVTRERPTRLSVLQRTLRQGVDKAVFAGMSQAARRAPRIAERCGSLASRLVAGRRDVLDARSAYTLRRRNRFQQLEFALPVDALGTVLRSLDRLFKALDARVHFPIEVRFVGPDRNWLSPHFERDSACITVPAYADTGFGDYFAPIAELMQRYDARPHWGMVHDSTAPQLQRLYPRFDDFRALRRQLDPRGLFLNPHLAAVLGEPLR</sequence>
<name>A0ABV2AA32_9GAMM</name>
<dbReference type="PANTHER" id="PTHR43762:SF1">
    <property type="entry name" value="D-ARABINONO-1,4-LACTONE OXIDASE"/>
    <property type="match status" value="1"/>
</dbReference>
<evidence type="ECO:0000313" key="4">
    <source>
        <dbReference type="EMBL" id="MES0874110.1"/>
    </source>
</evidence>
<keyword evidence="1" id="KW-0285">Flavoprotein</keyword>
<dbReference type="PIRSF" id="PIRSF000136">
    <property type="entry name" value="LGO_GLO"/>
    <property type="match status" value="1"/>
</dbReference>
<dbReference type="InterPro" id="IPR016166">
    <property type="entry name" value="FAD-bd_PCMH"/>
</dbReference>
<protein>
    <submittedName>
        <fullName evidence="4">D-arabinono-1,4-lactone oxidase</fullName>
    </submittedName>
</protein>
<dbReference type="PANTHER" id="PTHR43762">
    <property type="entry name" value="L-GULONOLACTONE OXIDASE"/>
    <property type="match status" value="1"/>
</dbReference>
<keyword evidence="2" id="KW-0560">Oxidoreductase</keyword>
<proteinExistence type="predicted"/>
<dbReference type="InterPro" id="IPR010031">
    <property type="entry name" value="FAD_lactone_oxidase-like"/>
</dbReference>
<dbReference type="InterPro" id="IPR007173">
    <property type="entry name" value="ALO_C"/>
</dbReference>
<dbReference type="InterPro" id="IPR016169">
    <property type="entry name" value="FAD-bd_PCMH_sub2"/>
</dbReference>
<evidence type="ECO:0000256" key="2">
    <source>
        <dbReference type="ARBA" id="ARBA00023002"/>
    </source>
</evidence>
<gene>
    <name evidence="4" type="ORF">ABSH63_08855</name>
</gene>
<dbReference type="InterPro" id="IPR016167">
    <property type="entry name" value="FAD-bd_PCMH_sub1"/>
</dbReference>
<keyword evidence="1" id="KW-0274">FAD</keyword>